<accession>A0A392THE3</accession>
<feature type="compositionally biased region" description="Basic and acidic residues" evidence="1">
    <location>
        <begin position="1"/>
        <end position="11"/>
    </location>
</feature>
<feature type="non-terminal residue" evidence="2">
    <location>
        <position position="54"/>
    </location>
</feature>
<dbReference type="Proteomes" id="UP000265520">
    <property type="component" value="Unassembled WGS sequence"/>
</dbReference>
<evidence type="ECO:0000313" key="2">
    <source>
        <dbReference type="EMBL" id="MCI60372.1"/>
    </source>
</evidence>
<dbReference type="AlphaFoldDB" id="A0A392THE3"/>
<evidence type="ECO:0000313" key="3">
    <source>
        <dbReference type="Proteomes" id="UP000265520"/>
    </source>
</evidence>
<keyword evidence="3" id="KW-1185">Reference proteome</keyword>
<feature type="region of interest" description="Disordered" evidence="1">
    <location>
        <begin position="1"/>
        <end position="54"/>
    </location>
</feature>
<dbReference type="EMBL" id="LXQA010580210">
    <property type="protein sequence ID" value="MCI60372.1"/>
    <property type="molecule type" value="Genomic_DNA"/>
</dbReference>
<evidence type="ECO:0000256" key="1">
    <source>
        <dbReference type="SAM" id="MobiDB-lite"/>
    </source>
</evidence>
<protein>
    <submittedName>
        <fullName evidence="2">Uncharacterized protein</fullName>
    </submittedName>
</protein>
<proteinExistence type="predicted"/>
<comment type="caution">
    <text evidence="2">The sequence shown here is derived from an EMBL/GenBank/DDBJ whole genome shotgun (WGS) entry which is preliminary data.</text>
</comment>
<organism evidence="2 3">
    <name type="scientific">Trifolium medium</name>
    <dbReference type="NCBI Taxonomy" id="97028"/>
    <lineage>
        <taxon>Eukaryota</taxon>
        <taxon>Viridiplantae</taxon>
        <taxon>Streptophyta</taxon>
        <taxon>Embryophyta</taxon>
        <taxon>Tracheophyta</taxon>
        <taxon>Spermatophyta</taxon>
        <taxon>Magnoliopsida</taxon>
        <taxon>eudicotyledons</taxon>
        <taxon>Gunneridae</taxon>
        <taxon>Pentapetalae</taxon>
        <taxon>rosids</taxon>
        <taxon>fabids</taxon>
        <taxon>Fabales</taxon>
        <taxon>Fabaceae</taxon>
        <taxon>Papilionoideae</taxon>
        <taxon>50 kb inversion clade</taxon>
        <taxon>NPAAA clade</taxon>
        <taxon>Hologalegina</taxon>
        <taxon>IRL clade</taxon>
        <taxon>Trifolieae</taxon>
        <taxon>Trifolium</taxon>
    </lineage>
</organism>
<feature type="compositionally biased region" description="Polar residues" evidence="1">
    <location>
        <begin position="40"/>
        <end position="54"/>
    </location>
</feature>
<reference evidence="2 3" key="1">
    <citation type="journal article" date="2018" name="Front. Plant Sci.">
        <title>Red Clover (Trifolium pratense) and Zigzag Clover (T. medium) - A Picture of Genomic Similarities and Differences.</title>
        <authorList>
            <person name="Dluhosova J."/>
            <person name="Istvanek J."/>
            <person name="Nedelnik J."/>
            <person name="Repkova J."/>
        </authorList>
    </citation>
    <scope>NUCLEOTIDE SEQUENCE [LARGE SCALE GENOMIC DNA]</scope>
    <source>
        <strain evidence="3">cv. 10/8</strain>
        <tissue evidence="2">Leaf</tissue>
    </source>
</reference>
<name>A0A392THE3_9FABA</name>
<sequence>MELKRGEEESRPSMAPVMNMLRKKGGKIESGLKLNESIDMETNPSTMSKSTSGE</sequence>